<dbReference type="Proteomes" id="UP000464178">
    <property type="component" value="Chromosome"/>
</dbReference>
<reference evidence="1 2" key="1">
    <citation type="submission" date="2019-05" db="EMBL/GenBank/DDBJ databases">
        <authorList>
            <consortium name="Science for Life Laboratories"/>
        </authorList>
    </citation>
    <scope>NUCLEOTIDE SEQUENCE [LARGE SCALE GENOMIC DNA]</scope>
    <source>
        <strain evidence="1">Soil9</strain>
    </source>
</reference>
<evidence type="ECO:0008006" key="3">
    <source>
        <dbReference type="Google" id="ProtNLM"/>
    </source>
</evidence>
<protein>
    <recommendedName>
        <fullName evidence="3">Sulfotransferase domain-containing protein</fullName>
    </recommendedName>
</protein>
<dbReference type="PANTHER" id="PTHR36451:SF1">
    <property type="entry name" value="OMEGA-HYDROXY-BETA-DIHYDROMENAQUINONE-9 SULFOTRANSFERASE STF3"/>
    <property type="match status" value="1"/>
</dbReference>
<accession>A0A6P2D4X7</accession>
<organism evidence="1 2">
    <name type="scientific">Gemmata massiliana</name>
    <dbReference type="NCBI Taxonomy" id="1210884"/>
    <lineage>
        <taxon>Bacteria</taxon>
        <taxon>Pseudomonadati</taxon>
        <taxon>Planctomycetota</taxon>
        <taxon>Planctomycetia</taxon>
        <taxon>Gemmatales</taxon>
        <taxon>Gemmataceae</taxon>
        <taxon>Gemmata</taxon>
    </lineage>
</organism>
<keyword evidence="2" id="KW-1185">Reference proteome</keyword>
<dbReference type="RefSeq" id="WP_162670510.1">
    <property type="nucleotide sequence ID" value="NZ_LR593886.1"/>
</dbReference>
<keyword evidence="1" id="KW-0808">Transferase</keyword>
<dbReference type="Gene3D" id="3.40.50.300">
    <property type="entry name" value="P-loop containing nucleotide triphosphate hydrolases"/>
    <property type="match status" value="1"/>
</dbReference>
<dbReference type="InterPro" id="IPR052736">
    <property type="entry name" value="Stf3_sulfotransferase"/>
</dbReference>
<evidence type="ECO:0000313" key="2">
    <source>
        <dbReference type="Proteomes" id="UP000464178"/>
    </source>
</evidence>
<dbReference type="SUPFAM" id="SSF52540">
    <property type="entry name" value="P-loop containing nucleoside triphosphate hydrolases"/>
    <property type="match status" value="1"/>
</dbReference>
<dbReference type="Pfam" id="PF13469">
    <property type="entry name" value="Sulfotransfer_3"/>
    <property type="match status" value="1"/>
</dbReference>
<dbReference type="GO" id="GO:0016740">
    <property type="term" value="F:transferase activity"/>
    <property type="evidence" value="ECO:0007669"/>
    <property type="project" value="UniProtKB-KW"/>
</dbReference>
<sequence>MTVTGGSADSSQSADRAPPFWAGCGAVAWWRLLRRGRFAVDRSRMRRAALISASSLAQTALGFVQGVLHGREIAETEARAPVFVLGHWRTGTTLLHELLACDPRFAAPTTYDCFNPHHFLLTRSWLPPLLRRFSPTRRPMDAVPAGWERPQEDEFALVLLGQPSPYERIAFPNEPEAGTAALDLHNLPTRSRTEWERAFRRFVRALTLANRGRQLVLKSPPHTARVPTLLKLFPQARFVHLVRDPYAVYASTLNLWRVLGTAHGLQTPLWDGLSEYVLSTFERMHRAFDGARELIPPGHLHELRYEDLVREPVAQLEEVYRALGLGNFEPARGPVSDYLSRVAGHESAVHVVTADERRAINDRWGDYCRRYDYPLRAS</sequence>
<gene>
    <name evidence="1" type="ORF">SOIL9_15250</name>
</gene>
<proteinExistence type="predicted"/>
<name>A0A6P2D4X7_9BACT</name>
<dbReference type="PANTHER" id="PTHR36451">
    <property type="entry name" value="PAPS-DEPENDENT SULFOTRANSFERASE STF3"/>
    <property type="match status" value="1"/>
</dbReference>
<dbReference type="AlphaFoldDB" id="A0A6P2D4X7"/>
<dbReference type="InterPro" id="IPR027417">
    <property type="entry name" value="P-loop_NTPase"/>
</dbReference>
<dbReference type="KEGG" id="gms:SOIL9_15250"/>
<evidence type="ECO:0000313" key="1">
    <source>
        <dbReference type="EMBL" id="VTR96189.1"/>
    </source>
</evidence>
<dbReference type="EMBL" id="LR593886">
    <property type="protein sequence ID" value="VTR96189.1"/>
    <property type="molecule type" value="Genomic_DNA"/>
</dbReference>